<dbReference type="InterPro" id="IPR044000">
    <property type="entry name" value="Phage_tube_2"/>
</dbReference>
<evidence type="ECO:0000313" key="1">
    <source>
        <dbReference type="EMBL" id="RJT31106.1"/>
    </source>
</evidence>
<sequence>MSFADGSQVRLADVSEATPGTIPATPAFQVTRYRTASVRINKQTDISDEVRSDRNVPGITDVGRAVTGTIETRFSYNTYNTWLERLLCSTFVTGVLKNGITHKTGALEFTYEQGTTDSYIRYTGCRWNTLDLNMRSRAPVQASWGIMGIDSPTPTTAIIAGATYAAPTTTEDFNAGLNVAALSITSAALVSSPKVQAMSLRITNNIYQVDVVGSYAPYGHGLGRFEVSGTMTVLFESLAAYTAILNHEDVTIGFTLQDKAGNSLQFALPKVKFLDGGPAAPGNGQPVVIEVPFQGFYDSSSAATITITKTDAP</sequence>
<dbReference type="EMBL" id="QZXA01000009">
    <property type="protein sequence ID" value="RJT31106.1"/>
    <property type="molecule type" value="Genomic_DNA"/>
</dbReference>
<dbReference type="AlphaFoldDB" id="A0A6M7TMJ5"/>
<accession>A0A6M7TMJ5</accession>
<keyword evidence="2" id="KW-1185">Reference proteome</keyword>
<evidence type="ECO:0000313" key="2">
    <source>
        <dbReference type="Proteomes" id="UP000275530"/>
    </source>
</evidence>
<reference evidence="1 2" key="1">
    <citation type="submission" date="2018-09" db="EMBL/GenBank/DDBJ databases">
        <title>Mesorhizobium carmichaelinearum sp. nov. isolated from Carmichaelinea spp. root nodules in New Zealand.</title>
        <authorList>
            <person name="De Meyer S.E."/>
        </authorList>
    </citation>
    <scope>NUCLEOTIDE SEQUENCE [LARGE SCALE GENOMIC DNA]</scope>
    <source>
        <strain evidence="1 2">LMG 28313</strain>
    </source>
</reference>
<dbReference type="Proteomes" id="UP000275530">
    <property type="component" value="Unassembled WGS sequence"/>
</dbReference>
<name>A0A6M7TMJ5_9HYPH</name>
<dbReference type="Pfam" id="PF18906">
    <property type="entry name" value="Phage_tube_2"/>
    <property type="match status" value="1"/>
</dbReference>
<gene>
    <name evidence="1" type="ORF">D3242_22870</name>
</gene>
<organism evidence="1 2">
    <name type="scientific">Mesorhizobium jarvisii</name>
    <dbReference type="NCBI Taxonomy" id="1777867"/>
    <lineage>
        <taxon>Bacteria</taxon>
        <taxon>Pseudomonadati</taxon>
        <taxon>Pseudomonadota</taxon>
        <taxon>Alphaproteobacteria</taxon>
        <taxon>Hyphomicrobiales</taxon>
        <taxon>Phyllobacteriaceae</taxon>
        <taxon>Mesorhizobium</taxon>
    </lineage>
</organism>
<dbReference type="RefSeq" id="WP_064982668.1">
    <property type="nucleotide sequence ID" value="NZ_CP033507.1"/>
</dbReference>
<protein>
    <submittedName>
        <fullName evidence="1">Uncharacterized protein</fullName>
    </submittedName>
</protein>
<comment type="caution">
    <text evidence="1">The sequence shown here is derived from an EMBL/GenBank/DDBJ whole genome shotgun (WGS) entry which is preliminary data.</text>
</comment>
<proteinExistence type="predicted"/>